<proteinExistence type="inferred from homology"/>
<keyword evidence="5" id="KW-0547">Nucleotide-binding</keyword>
<evidence type="ECO:0000256" key="12">
    <source>
        <dbReference type="ARBA" id="ARBA00038000"/>
    </source>
</evidence>
<dbReference type="Gene3D" id="1.10.8.280">
    <property type="entry name" value="ABC transporter ATPase domain-like"/>
    <property type="match status" value="1"/>
</dbReference>
<dbReference type="PANTHER" id="PTHR43152:SF3">
    <property type="entry name" value="UVRABC SYSTEM PROTEIN A"/>
    <property type="match status" value="1"/>
</dbReference>
<evidence type="ECO:0000256" key="13">
    <source>
        <dbReference type="ARBA" id="ARBA00039316"/>
    </source>
</evidence>
<keyword evidence="4" id="KW-0677">Repeat</keyword>
<evidence type="ECO:0000256" key="14">
    <source>
        <dbReference type="ARBA" id="ARBA00042156"/>
    </source>
</evidence>
<evidence type="ECO:0000256" key="1">
    <source>
        <dbReference type="ARBA" id="ARBA00004496"/>
    </source>
</evidence>
<evidence type="ECO:0000259" key="15">
    <source>
        <dbReference type="PROSITE" id="PS50893"/>
    </source>
</evidence>
<gene>
    <name evidence="16" type="ORF">NE686_05855</name>
</gene>
<evidence type="ECO:0000256" key="8">
    <source>
        <dbReference type="ARBA" id="ARBA00022840"/>
    </source>
</evidence>
<dbReference type="InterPro" id="IPR018109">
    <property type="entry name" value="Folylpolyglutamate_synth_CS"/>
</dbReference>
<dbReference type="EMBL" id="JANGAC010000003">
    <property type="protein sequence ID" value="MCQ4922598.1"/>
    <property type="molecule type" value="Genomic_DNA"/>
</dbReference>
<evidence type="ECO:0000313" key="17">
    <source>
        <dbReference type="Proteomes" id="UP001524478"/>
    </source>
</evidence>
<comment type="subcellular location">
    <subcellularLocation>
        <location evidence="1">Cytoplasm</location>
    </subcellularLocation>
</comment>
<keyword evidence="3" id="KW-0436">Ligase</keyword>
<evidence type="ECO:0000256" key="7">
    <source>
        <dbReference type="ARBA" id="ARBA00022769"/>
    </source>
</evidence>
<dbReference type="SUPFAM" id="SSF52540">
    <property type="entry name" value="P-loop containing nucleoside triphosphate hydrolases"/>
    <property type="match status" value="2"/>
</dbReference>
<evidence type="ECO:0000256" key="5">
    <source>
        <dbReference type="ARBA" id="ARBA00022741"/>
    </source>
</evidence>
<keyword evidence="7" id="KW-0228">DNA excision</keyword>
<dbReference type="Pfam" id="PF00005">
    <property type="entry name" value="ABC_tran"/>
    <property type="match status" value="1"/>
</dbReference>
<keyword evidence="17" id="KW-1185">Reference proteome</keyword>
<dbReference type="CDD" id="cd03270">
    <property type="entry name" value="ABC_UvrA_I"/>
    <property type="match status" value="1"/>
</dbReference>
<evidence type="ECO:0000256" key="11">
    <source>
        <dbReference type="ARBA" id="ARBA00023204"/>
    </source>
</evidence>
<protein>
    <recommendedName>
        <fullName evidence="13">UvrABC system protein A</fullName>
    </recommendedName>
    <alternativeName>
        <fullName evidence="14">Excinuclease ABC subunit A</fullName>
    </alternativeName>
</protein>
<sequence>MNGFIEIKNARIHNLKGVDVKIPKNKLTVITGVSGSGKSSLAFDTLYEEGKRRYLMFSGTQFIVDSTPSFDSMTGLSPTVAVEQRIIRQSNPRSTVGTRTKISNMLAMLFAAYGVRDDKYNDGIPLTMEMFQKNSPKGMCVKCLGTGFIKELDEEKLFEDLSQKIEDVCLGLGKRGITKRMLDSFCKYHNISPTDKLSTLTDEQLNFLKYGDNGKSSFMGFVPWIMHTTNGAFSTSSRLEYLLTNAGYMGKASCPKCGGAGLGEQAAHTAIGGKTISELENMYIKDLYEFLATVPITSPLLSEILVKLNCMVDVGLHHLALSRPVPTLSGGEIQRLFLASYIIAEMDSIIFVFDEPTIGLHEVEKAKLIEILKNLVGRGNTVIAVEHDEKFIRSADYIIDLGPNAGVLGGELIFQGGFEEFLYCKNSNTSPYLRGEETLEMEKRIRTIDMLNVLKIENAALHNLKNVTAEIPLGLMVGVAGVSGSGKSSLISDTLVPKLKEMLNTKCITDDEDEEFTYESNNVIISGTEHIKKCFVIDQKPIGRSRTSCPATYTGMFDRIRALFAKESGLSAGLFTVNSEGGCKVCKGDGEIHYHVGFGNFINLECEACGGTGFIPEVLEVMLDGKNIKDILSMTVDEAAEFFKGKDKSIDKILATLSRVGMNYITLGQKTPTISGGESQRIKLAKELSKGQNAKDAIYILDEPTTGLSFHDSQKLLKLLRELVDKGNTVILTEHDPYVLSNCDYIIEMGVGGGNDGGNIIAAGTPKELKQNSNSIIGRYLK</sequence>
<evidence type="ECO:0000256" key="2">
    <source>
        <dbReference type="ARBA" id="ARBA00022490"/>
    </source>
</evidence>
<dbReference type="PROSITE" id="PS50893">
    <property type="entry name" value="ABC_TRANSPORTER_2"/>
    <property type="match status" value="1"/>
</dbReference>
<dbReference type="PROSITE" id="PS01012">
    <property type="entry name" value="FOLYLPOLYGLU_SYNT_2"/>
    <property type="match status" value="1"/>
</dbReference>
<dbReference type="Gene3D" id="3.40.50.300">
    <property type="entry name" value="P-loop containing nucleotide triphosphate hydrolases"/>
    <property type="match status" value="2"/>
</dbReference>
<dbReference type="PROSITE" id="PS00211">
    <property type="entry name" value="ABC_TRANSPORTER_1"/>
    <property type="match status" value="2"/>
</dbReference>
<keyword evidence="2" id="KW-0963">Cytoplasm</keyword>
<dbReference type="InterPro" id="IPR003439">
    <property type="entry name" value="ABC_transporter-like_ATP-bd"/>
</dbReference>
<evidence type="ECO:0000256" key="3">
    <source>
        <dbReference type="ARBA" id="ARBA00022598"/>
    </source>
</evidence>
<evidence type="ECO:0000256" key="10">
    <source>
        <dbReference type="ARBA" id="ARBA00023125"/>
    </source>
</evidence>
<feature type="domain" description="ABC transporter" evidence="15">
    <location>
        <begin position="445"/>
        <end position="776"/>
    </location>
</feature>
<evidence type="ECO:0000256" key="9">
    <source>
        <dbReference type="ARBA" id="ARBA00022881"/>
    </source>
</evidence>
<comment type="caution">
    <text evidence="16">The sequence shown here is derived from an EMBL/GenBank/DDBJ whole genome shotgun (WGS) entry which is preliminary data.</text>
</comment>
<evidence type="ECO:0000313" key="16">
    <source>
        <dbReference type="EMBL" id="MCQ4922598.1"/>
    </source>
</evidence>
<reference evidence="16 17" key="1">
    <citation type="submission" date="2022-06" db="EMBL/GenBank/DDBJ databases">
        <title>Isolation of gut microbiota from human fecal samples.</title>
        <authorList>
            <person name="Pamer E.G."/>
            <person name="Barat B."/>
            <person name="Waligurski E."/>
            <person name="Medina S."/>
            <person name="Paddock L."/>
            <person name="Mostad J."/>
        </authorList>
    </citation>
    <scope>NUCLEOTIDE SEQUENCE [LARGE SCALE GENOMIC DNA]</scope>
    <source>
        <strain evidence="16 17">DFI.7.95</strain>
    </source>
</reference>
<dbReference type="RefSeq" id="WP_256310805.1">
    <property type="nucleotide sequence ID" value="NZ_JANGAC010000003.1"/>
</dbReference>
<evidence type="ECO:0000256" key="6">
    <source>
        <dbReference type="ARBA" id="ARBA00022763"/>
    </source>
</evidence>
<organism evidence="16 17">
    <name type="scientific">Tissierella carlieri</name>
    <dbReference type="NCBI Taxonomy" id="689904"/>
    <lineage>
        <taxon>Bacteria</taxon>
        <taxon>Bacillati</taxon>
        <taxon>Bacillota</taxon>
        <taxon>Tissierellia</taxon>
        <taxon>Tissierellales</taxon>
        <taxon>Tissierellaceae</taxon>
        <taxon>Tissierella</taxon>
    </lineage>
</organism>
<keyword evidence="6" id="KW-0227">DNA damage</keyword>
<dbReference type="Proteomes" id="UP001524478">
    <property type="component" value="Unassembled WGS sequence"/>
</dbReference>
<dbReference type="InterPro" id="IPR027417">
    <property type="entry name" value="P-loop_NTPase"/>
</dbReference>
<dbReference type="Gene3D" id="1.20.1580.10">
    <property type="entry name" value="ABC transporter ATPase like domain"/>
    <property type="match status" value="2"/>
</dbReference>
<comment type="similarity">
    <text evidence="12">Belongs to the ABC transporter superfamily. UvrA family.</text>
</comment>
<keyword evidence="8" id="KW-0067">ATP-binding</keyword>
<name>A0ABT1S7Z8_9FIRM</name>
<evidence type="ECO:0000256" key="4">
    <source>
        <dbReference type="ARBA" id="ARBA00022737"/>
    </source>
</evidence>
<keyword evidence="11" id="KW-0234">DNA repair</keyword>
<dbReference type="PANTHER" id="PTHR43152">
    <property type="entry name" value="UVRABC SYSTEM PROTEIN A"/>
    <property type="match status" value="1"/>
</dbReference>
<keyword evidence="10" id="KW-0238">DNA-binding</keyword>
<dbReference type="InterPro" id="IPR017871">
    <property type="entry name" value="ABC_transporter-like_CS"/>
</dbReference>
<keyword evidence="9" id="KW-0267">Excision nuclease</keyword>
<accession>A0ABT1S7Z8</accession>